<dbReference type="EMBL" id="VSSQ01000017">
    <property type="protein sequence ID" value="MPL62382.1"/>
    <property type="molecule type" value="Genomic_DNA"/>
</dbReference>
<evidence type="ECO:0000256" key="3">
    <source>
        <dbReference type="ARBA" id="ARBA00022475"/>
    </source>
</evidence>
<keyword evidence="5 7" id="KW-1133">Transmembrane helix</keyword>
<dbReference type="InterPro" id="IPR000045">
    <property type="entry name" value="Prepilin_IV_endopep_pep"/>
</dbReference>
<accession>A0A644T871</accession>
<feature type="transmembrane region" description="Helical" evidence="7">
    <location>
        <begin position="106"/>
        <end position="127"/>
    </location>
</feature>
<reference evidence="10" key="1">
    <citation type="submission" date="2019-08" db="EMBL/GenBank/DDBJ databases">
        <authorList>
            <person name="Kucharzyk K."/>
            <person name="Murdoch R.W."/>
            <person name="Higgins S."/>
            <person name="Loffler F."/>
        </authorList>
    </citation>
    <scope>NUCLEOTIDE SEQUENCE</scope>
</reference>
<feature type="domain" description="Prepilin peptidase A24 N-terminal" evidence="9">
    <location>
        <begin position="12"/>
        <end position="90"/>
    </location>
</feature>
<keyword evidence="6 7" id="KW-0472">Membrane</keyword>
<dbReference type="GO" id="GO:0004190">
    <property type="term" value="F:aspartic-type endopeptidase activity"/>
    <property type="evidence" value="ECO:0007669"/>
    <property type="project" value="TreeGrafter"/>
</dbReference>
<dbReference type="Pfam" id="PF06750">
    <property type="entry name" value="A24_N_bact"/>
    <property type="match status" value="1"/>
</dbReference>
<feature type="domain" description="Prepilin type IV endopeptidase peptidase" evidence="8">
    <location>
        <begin position="118"/>
        <end position="232"/>
    </location>
</feature>
<name>A0A644T871_9ZZZZ</name>
<comment type="subcellular location">
    <subcellularLocation>
        <location evidence="1">Cell membrane</location>
        <topology evidence="1">Multi-pass membrane protein</topology>
    </subcellularLocation>
</comment>
<feature type="transmembrane region" description="Helical" evidence="7">
    <location>
        <begin position="169"/>
        <end position="188"/>
    </location>
</feature>
<comment type="caution">
    <text evidence="10">The sequence shown here is derived from an EMBL/GenBank/DDBJ whole genome shotgun (WGS) entry which is preliminary data.</text>
</comment>
<gene>
    <name evidence="10" type="ORF">SDC9_08002</name>
</gene>
<protein>
    <recommendedName>
        <fullName evidence="11">Type 4 prepilin-like proteins leader peptide-processing enzyme</fullName>
    </recommendedName>
</protein>
<evidence type="ECO:0000259" key="9">
    <source>
        <dbReference type="Pfam" id="PF06750"/>
    </source>
</evidence>
<proteinExistence type="inferred from homology"/>
<keyword evidence="3" id="KW-1003">Cell membrane</keyword>
<dbReference type="GO" id="GO:0006465">
    <property type="term" value="P:signal peptide processing"/>
    <property type="evidence" value="ECO:0007669"/>
    <property type="project" value="TreeGrafter"/>
</dbReference>
<evidence type="ECO:0000256" key="5">
    <source>
        <dbReference type="ARBA" id="ARBA00022989"/>
    </source>
</evidence>
<dbReference type="AlphaFoldDB" id="A0A644T871"/>
<dbReference type="PANTHER" id="PTHR30487">
    <property type="entry name" value="TYPE 4 PREPILIN-LIKE PROTEINS LEADER PEPTIDE-PROCESSING ENZYME"/>
    <property type="match status" value="1"/>
</dbReference>
<feature type="transmembrane region" description="Helical" evidence="7">
    <location>
        <begin position="76"/>
        <end position="94"/>
    </location>
</feature>
<evidence type="ECO:0000256" key="2">
    <source>
        <dbReference type="ARBA" id="ARBA00005801"/>
    </source>
</evidence>
<evidence type="ECO:0000256" key="6">
    <source>
        <dbReference type="ARBA" id="ARBA00023136"/>
    </source>
</evidence>
<evidence type="ECO:0000256" key="1">
    <source>
        <dbReference type="ARBA" id="ARBA00004651"/>
    </source>
</evidence>
<dbReference type="Pfam" id="PF01478">
    <property type="entry name" value="Peptidase_A24"/>
    <property type="match status" value="1"/>
</dbReference>
<comment type="similarity">
    <text evidence="2">Belongs to the peptidase A24 family.</text>
</comment>
<evidence type="ECO:0000256" key="7">
    <source>
        <dbReference type="SAM" id="Phobius"/>
    </source>
</evidence>
<evidence type="ECO:0008006" key="11">
    <source>
        <dbReference type="Google" id="ProtNLM"/>
    </source>
</evidence>
<dbReference type="InterPro" id="IPR050882">
    <property type="entry name" value="Prepilin_peptidase/N-MTase"/>
</dbReference>
<dbReference type="PANTHER" id="PTHR30487:SF0">
    <property type="entry name" value="PREPILIN LEADER PEPTIDASE_N-METHYLTRANSFERASE-RELATED"/>
    <property type="match status" value="1"/>
</dbReference>
<feature type="transmembrane region" description="Helical" evidence="7">
    <location>
        <begin position="249"/>
        <end position="275"/>
    </location>
</feature>
<dbReference type="GO" id="GO:0005886">
    <property type="term" value="C:plasma membrane"/>
    <property type="evidence" value="ECO:0007669"/>
    <property type="project" value="TreeGrafter"/>
</dbReference>
<feature type="transmembrane region" description="Helical" evidence="7">
    <location>
        <begin position="139"/>
        <end position="157"/>
    </location>
</feature>
<evidence type="ECO:0000313" key="10">
    <source>
        <dbReference type="EMBL" id="MPL62382.1"/>
    </source>
</evidence>
<dbReference type="InterPro" id="IPR010627">
    <property type="entry name" value="Prepilin_pept_A24_N"/>
</dbReference>
<sequence length="276" mass="31057">MNIILYIFLFFIGAALGSFVGVVVDRLYIKSYIKGGSICQSCAKKLTWFETIPVLSYLFLGGKCRKCKTKIGAEHFWIEVAGGVFAILAYQVFLKDYFISGSEKSLILGIVLAFFFALLFIVFGVIFNYDLKNKLVPTNYALILIVIGLAFEAYKAFNYQAVYGGLTTLFWLDLFSGFLIALPFFLIYIFSKKKAVGFGDILIYFGVGYLAGFVFGLSIFLVSVWMGAIISLILLYLRPKKYHKKSQIPFAPFIILATIIVMFLQLDIIGMSSLFF</sequence>
<feature type="transmembrane region" description="Helical" evidence="7">
    <location>
        <begin position="195"/>
        <end position="211"/>
    </location>
</feature>
<feature type="transmembrane region" description="Helical" evidence="7">
    <location>
        <begin position="217"/>
        <end position="237"/>
    </location>
</feature>
<evidence type="ECO:0000259" key="8">
    <source>
        <dbReference type="Pfam" id="PF01478"/>
    </source>
</evidence>
<organism evidence="10">
    <name type="scientific">bioreactor metagenome</name>
    <dbReference type="NCBI Taxonomy" id="1076179"/>
    <lineage>
        <taxon>unclassified sequences</taxon>
        <taxon>metagenomes</taxon>
        <taxon>ecological metagenomes</taxon>
    </lineage>
</organism>
<keyword evidence="4 7" id="KW-0812">Transmembrane</keyword>
<evidence type="ECO:0000256" key="4">
    <source>
        <dbReference type="ARBA" id="ARBA00022692"/>
    </source>
</evidence>
<feature type="transmembrane region" description="Helical" evidence="7">
    <location>
        <begin position="6"/>
        <end position="24"/>
    </location>
</feature>